<dbReference type="OrthoDB" id="4164372at2"/>
<evidence type="ECO:0000313" key="1">
    <source>
        <dbReference type="EMBL" id="MBC2869434.1"/>
    </source>
</evidence>
<comment type="caution">
    <text evidence="1">The sequence shown here is derived from an EMBL/GenBank/DDBJ whole genome shotgun (WGS) entry which is preliminary data.</text>
</comment>
<dbReference type="AlphaFoldDB" id="A0A7X1I604"/>
<reference evidence="1 2" key="1">
    <citation type="submission" date="2020-08" db="EMBL/GenBank/DDBJ databases">
        <title>Whole-Genome Sequence of French Clinical Streptomyces mexicanus Strain Q0842.</title>
        <authorList>
            <person name="Boxberger M."/>
            <person name="La Scola B."/>
        </authorList>
    </citation>
    <scope>NUCLEOTIDE SEQUENCE [LARGE SCALE GENOMIC DNA]</scope>
    <source>
        <strain evidence="1 2">Marseille-Q0842</strain>
    </source>
</reference>
<sequence length="153" mass="16907">MATWQAFIELLTEELGAENVEGGADDKKAVVTMDLLPLLLKEGSTNTRRQKVHFEYDGQDTTWISATSFVSPVPAPTDISSFLEYLGKDWTKPGAVIVDGQLALRNHFSLSSFDSDGDTEETDKQIMQIALMSTGAIGFLADFLEQHYTKKDV</sequence>
<organism evidence="1 2">
    <name type="scientific">Streptomyces mexicanus</name>
    <dbReference type="NCBI Taxonomy" id="178566"/>
    <lineage>
        <taxon>Bacteria</taxon>
        <taxon>Bacillati</taxon>
        <taxon>Actinomycetota</taxon>
        <taxon>Actinomycetes</taxon>
        <taxon>Kitasatosporales</taxon>
        <taxon>Streptomycetaceae</taxon>
        <taxon>Streptomyces</taxon>
    </lineage>
</organism>
<proteinExistence type="predicted"/>
<dbReference type="RefSeq" id="WP_159661987.1">
    <property type="nucleotide sequence ID" value="NZ_JACMHY010000018.1"/>
</dbReference>
<keyword evidence="2" id="KW-1185">Reference proteome</keyword>
<accession>A0A7X1I604</accession>
<evidence type="ECO:0000313" key="2">
    <source>
        <dbReference type="Proteomes" id="UP000517694"/>
    </source>
</evidence>
<dbReference type="Proteomes" id="UP000517694">
    <property type="component" value="Unassembled WGS sequence"/>
</dbReference>
<name>A0A7X1I604_9ACTN</name>
<protein>
    <submittedName>
        <fullName evidence="1">Uncharacterized protein</fullName>
    </submittedName>
</protein>
<gene>
    <name evidence="1" type="ORF">H1R13_32065</name>
</gene>
<dbReference type="EMBL" id="JACMHY010000018">
    <property type="protein sequence ID" value="MBC2869434.1"/>
    <property type="molecule type" value="Genomic_DNA"/>
</dbReference>